<accession>A0A0J9WTS5</accession>
<organism evidence="1 3">
    <name type="scientific">Fusarium oxysporum f. sp. lycopersici (strain 4287 / CBS 123668 / FGSC 9935 / NRRL 34936)</name>
    <name type="common">Fusarium vascular wilt of tomato</name>
    <dbReference type="NCBI Taxonomy" id="426428"/>
    <lineage>
        <taxon>Eukaryota</taxon>
        <taxon>Fungi</taxon>
        <taxon>Dikarya</taxon>
        <taxon>Ascomycota</taxon>
        <taxon>Pezizomycotina</taxon>
        <taxon>Sordariomycetes</taxon>
        <taxon>Hypocreomycetidae</taxon>
        <taxon>Hypocreales</taxon>
        <taxon>Nectriaceae</taxon>
        <taxon>Fusarium</taxon>
        <taxon>Fusarium oxysporum species complex</taxon>
    </lineage>
</organism>
<dbReference type="Proteomes" id="UP000009097">
    <property type="component" value="Unassembled WGS sequence"/>
</dbReference>
<dbReference type="AlphaFoldDB" id="A0A0J9WTS5"/>
<dbReference type="OrthoDB" id="5044065at2759"/>
<dbReference type="RefSeq" id="XP_018254587.1">
    <property type="nucleotide sequence ID" value="XM_018402049.1"/>
</dbReference>
<evidence type="ECO:0000313" key="3">
    <source>
        <dbReference type="Proteomes" id="UP000009097"/>
    </source>
</evidence>
<reference evidence="1" key="2">
    <citation type="journal article" date="2010" name="Nature">
        <title>Comparative genomics reveals mobile pathogenicity chromosomes in Fusarium.</title>
        <authorList>
            <person name="Ma L.J."/>
            <person name="van der Does H.C."/>
            <person name="Borkovich K.A."/>
            <person name="Coleman J.J."/>
            <person name="Daboussi M.J."/>
            <person name="Di Pietro A."/>
            <person name="Dufresne M."/>
            <person name="Freitag M."/>
            <person name="Grabherr M."/>
            <person name="Henrissat B."/>
            <person name="Houterman P.M."/>
            <person name="Kang S."/>
            <person name="Shim W.B."/>
            <person name="Woloshuk C."/>
            <person name="Xie X."/>
            <person name="Xu J.R."/>
            <person name="Antoniw J."/>
            <person name="Baker S.E."/>
            <person name="Bluhm B.H."/>
            <person name="Breakspear A."/>
            <person name="Brown D.W."/>
            <person name="Butchko R.A."/>
            <person name="Chapman S."/>
            <person name="Coulson R."/>
            <person name="Coutinho P.M."/>
            <person name="Danchin E.G."/>
            <person name="Diener A."/>
            <person name="Gale L.R."/>
            <person name="Gardiner D.M."/>
            <person name="Goff S."/>
            <person name="Hammond-Kosack K.E."/>
            <person name="Hilburn K."/>
            <person name="Hua-Van A."/>
            <person name="Jonkers W."/>
            <person name="Kazan K."/>
            <person name="Kodira C.D."/>
            <person name="Koehrsen M."/>
            <person name="Kumar L."/>
            <person name="Lee Y.H."/>
            <person name="Li L."/>
            <person name="Manners J.M."/>
            <person name="Miranda-Saavedra D."/>
            <person name="Mukherjee M."/>
            <person name="Park G."/>
            <person name="Park J."/>
            <person name="Park S.Y."/>
            <person name="Proctor R.H."/>
            <person name="Regev A."/>
            <person name="Ruiz-Roldan M.C."/>
            <person name="Sain D."/>
            <person name="Sakthikumar S."/>
            <person name="Sykes S."/>
            <person name="Schwartz D.C."/>
            <person name="Turgeon B.G."/>
            <person name="Wapinski I."/>
            <person name="Yoder O."/>
            <person name="Young S."/>
            <person name="Zeng Q."/>
            <person name="Zhou S."/>
            <person name="Galagan J."/>
            <person name="Cuomo C.A."/>
            <person name="Kistler H.C."/>
            <person name="Rep M."/>
        </authorList>
    </citation>
    <scope>NUCLEOTIDE SEQUENCE [LARGE SCALE GENOMIC DNA]</scope>
    <source>
        <strain evidence="1">4287</strain>
    </source>
</reference>
<dbReference type="KEGG" id="fox:FOXG_21984"/>
<protein>
    <submittedName>
        <fullName evidence="1">Uncharacterized protein</fullName>
    </submittedName>
</protein>
<evidence type="ECO:0000313" key="1">
    <source>
        <dbReference type="EMBL" id="KNB16542.1"/>
    </source>
</evidence>
<gene>
    <name evidence="1" type="ORF">FOXG_21702</name>
    <name evidence="2" type="ORF">FOXG_21984</name>
</gene>
<dbReference type="EMBL" id="DS231719">
    <property type="protein sequence ID" value="KNB16542.1"/>
    <property type="molecule type" value="Genomic_DNA"/>
</dbReference>
<dbReference type="GeneID" id="28962408"/>
<dbReference type="KEGG" id="fox:FOXG_21702"/>
<sequence>MAAMGYTLKPKHVAESHIQLIIQELRDMDRGLRNTVKHQQIAVEASLVEWRRRELSTNANTKNLMEGIVPNK</sequence>
<dbReference type="EMBL" id="DS231722">
    <property type="protein sequence ID" value="KNB17614.1"/>
    <property type="molecule type" value="Genomic_DNA"/>
</dbReference>
<proteinExistence type="predicted"/>
<dbReference type="RefSeq" id="XP_018255659.1">
    <property type="nucleotide sequence ID" value="XM_018402364.1"/>
</dbReference>
<dbReference type="GeneID" id="28962690"/>
<reference evidence="1" key="1">
    <citation type="submission" date="2007-04" db="EMBL/GenBank/DDBJ databases">
        <authorList>
            <consortium name="The Broad Institute Genome Sequencing Platform"/>
            <person name="Birren B."/>
            <person name="Lander E."/>
            <person name="Galagan J."/>
            <person name="Nusbaum C."/>
            <person name="Devon K."/>
            <person name="Ma L.-J."/>
            <person name="Jaffe D."/>
            <person name="Butler J."/>
            <person name="Alvarez P."/>
            <person name="Gnerre S."/>
            <person name="Grabherr M."/>
            <person name="Kleber M."/>
            <person name="Mauceli E."/>
            <person name="Brockman W."/>
            <person name="MacCallum I.A."/>
            <person name="Young S."/>
            <person name="LaButti K."/>
            <person name="DeCaprio D."/>
            <person name="Crawford M."/>
            <person name="Koehrsen M."/>
            <person name="Engels R."/>
            <person name="Montgomery P."/>
            <person name="Pearson M."/>
            <person name="Howarth C."/>
            <person name="Larson L."/>
            <person name="White J."/>
            <person name="O'Leary S."/>
            <person name="Kodira C."/>
            <person name="Zeng Q."/>
            <person name="Yandava C."/>
            <person name="Alvarado L."/>
            <person name="Kistler C."/>
            <person name="Shim W.-B."/>
            <person name="Kang S."/>
            <person name="Woloshuk C."/>
        </authorList>
    </citation>
    <scope>NUCLEOTIDE SEQUENCE</scope>
    <source>
        <strain evidence="1">4287</strain>
    </source>
</reference>
<dbReference type="VEuPathDB" id="FungiDB:FOXG_21702"/>
<evidence type="ECO:0000313" key="2">
    <source>
        <dbReference type="EMBL" id="KNB17614.1"/>
    </source>
</evidence>
<dbReference type="VEuPathDB" id="FungiDB:FOXG_21984"/>
<name>A0A0J9WTS5_FUSO4</name>